<dbReference type="Proteomes" id="UP001634394">
    <property type="component" value="Unassembled WGS sequence"/>
</dbReference>
<dbReference type="InterPro" id="IPR037721">
    <property type="entry name" value="Ferlin"/>
</dbReference>
<evidence type="ECO:0000256" key="4">
    <source>
        <dbReference type="ARBA" id="ARBA00022989"/>
    </source>
</evidence>
<reference evidence="8 9" key="1">
    <citation type="submission" date="2024-11" db="EMBL/GenBank/DDBJ databases">
        <title>Chromosome-level genome assembly of the freshwater bivalve Anodonta woodiana.</title>
        <authorList>
            <person name="Chen X."/>
        </authorList>
    </citation>
    <scope>NUCLEOTIDE SEQUENCE [LARGE SCALE GENOMIC DNA]</scope>
    <source>
        <strain evidence="8">MN2024</strain>
        <tissue evidence="8">Gills</tissue>
    </source>
</reference>
<dbReference type="PROSITE" id="PS50004">
    <property type="entry name" value="C2"/>
    <property type="match status" value="1"/>
</dbReference>
<evidence type="ECO:0000256" key="5">
    <source>
        <dbReference type="ARBA" id="ARBA00023136"/>
    </source>
</evidence>
<sequence>MFGDKSSEDLPPMELPSLQDKDRGPVMPVPKGIRPVLSRHRIEVLFWGVRDLKRVQLSTVDKPRIDIECAGHILQSATILNCRKNPNFSVPVKYFDVELPENELYCPPITIRCVDCRNFGRDILVGTHVINSIHKFMYVPTTKKAKQAIQKLFPGKNPDAPREVGTGPVSFRAKDVAITIDENHPLINRQTTIIIDTTSAKDQKTAENRRRRKSTIDDEELDLESMDWWSKYFVSMVTLIR</sequence>
<keyword evidence="9" id="KW-1185">Reference proteome</keyword>
<evidence type="ECO:0000256" key="2">
    <source>
        <dbReference type="ARBA" id="ARBA00022692"/>
    </source>
</evidence>
<feature type="region of interest" description="Disordered" evidence="6">
    <location>
        <begin position="1"/>
        <end position="30"/>
    </location>
</feature>
<dbReference type="AlphaFoldDB" id="A0ABD3W5A0"/>
<evidence type="ECO:0000256" key="3">
    <source>
        <dbReference type="ARBA" id="ARBA00022737"/>
    </source>
</evidence>
<name>A0ABD3W5A0_SINWO</name>
<evidence type="ECO:0000259" key="7">
    <source>
        <dbReference type="PROSITE" id="PS50004"/>
    </source>
</evidence>
<proteinExistence type="predicted"/>
<evidence type="ECO:0000256" key="6">
    <source>
        <dbReference type="SAM" id="MobiDB-lite"/>
    </source>
</evidence>
<gene>
    <name evidence="8" type="ORF">ACJMK2_040625</name>
</gene>
<comment type="subcellular location">
    <subcellularLocation>
        <location evidence="1">Membrane</location>
        <topology evidence="1">Single-pass membrane protein</topology>
    </subcellularLocation>
</comment>
<dbReference type="SUPFAM" id="SSF49562">
    <property type="entry name" value="C2 domain (Calcium/lipid-binding domain, CaLB)"/>
    <property type="match status" value="1"/>
</dbReference>
<evidence type="ECO:0000313" key="9">
    <source>
        <dbReference type="Proteomes" id="UP001634394"/>
    </source>
</evidence>
<protein>
    <recommendedName>
        <fullName evidence="7">C2 domain-containing protein</fullName>
    </recommendedName>
</protein>
<keyword evidence="3" id="KW-0677">Repeat</keyword>
<keyword evidence="5" id="KW-0472">Membrane</keyword>
<keyword evidence="2" id="KW-0812">Transmembrane</keyword>
<comment type="caution">
    <text evidence="8">The sequence shown here is derived from an EMBL/GenBank/DDBJ whole genome shotgun (WGS) entry which is preliminary data.</text>
</comment>
<keyword evidence="4" id="KW-1133">Transmembrane helix</keyword>
<dbReference type="PANTHER" id="PTHR12546">
    <property type="entry name" value="FER-1-LIKE"/>
    <property type="match status" value="1"/>
</dbReference>
<accession>A0ABD3W5A0</accession>
<evidence type="ECO:0000256" key="1">
    <source>
        <dbReference type="ARBA" id="ARBA00004167"/>
    </source>
</evidence>
<dbReference type="PANTHER" id="PTHR12546:SF60">
    <property type="entry name" value="MISFIRE, ISOFORM F"/>
    <property type="match status" value="1"/>
</dbReference>
<organism evidence="8 9">
    <name type="scientific">Sinanodonta woodiana</name>
    <name type="common">Chinese pond mussel</name>
    <name type="synonym">Anodonta woodiana</name>
    <dbReference type="NCBI Taxonomy" id="1069815"/>
    <lineage>
        <taxon>Eukaryota</taxon>
        <taxon>Metazoa</taxon>
        <taxon>Spiralia</taxon>
        <taxon>Lophotrochozoa</taxon>
        <taxon>Mollusca</taxon>
        <taxon>Bivalvia</taxon>
        <taxon>Autobranchia</taxon>
        <taxon>Heteroconchia</taxon>
        <taxon>Palaeoheterodonta</taxon>
        <taxon>Unionida</taxon>
        <taxon>Unionoidea</taxon>
        <taxon>Unionidae</taxon>
        <taxon>Unioninae</taxon>
        <taxon>Sinanodonta</taxon>
    </lineage>
</organism>
<evidence type="ECO:0000313" key="8">
    <source>
        <dbReference type="EMBL" id="KAL3867775.1"/>
    </source>
</evidence>
<dbReference type="InterPro" id="IPR000008">
    <property type="entry name" value="C2_dom"/>
</dbReference>
<feature type="non-terminal residue" evidence="8">
    <location>
        <position position="241"/>
    </location>
</feature>
<dbReference type="GO" id="GO:0016020">
    <property type="term" value="C:membrane"/>
    <property type="evidence" value="ECO:0007669"/>
    <property type="project" value="UniProtKB-SubCell"/>
</dbReference>
<dbReference type="InterPro" id="IPR035892">
    <property type="entry name" value="C2_domain_sf"/>
</dbReference>
<feature type="domain" description="C2" evidence="7">
    <location>
        <begin position="22"/>
        <end position="146"/>
    </location>
</feature>
<dbReference type="EMBL" id="JBJQND010000008">
    <property type="protein sequence ID" value="KAL3867775.1"/>
    <property type="molecule type" value="Genomic_DNA"/>
</dbReference>